<evidence type="ECO:0000313" key="3">
    <source>
        <dbReference type="Proteomes" id="UP000281553"/>
    </source>
</evidence>
<dbReference type="InterPro" id="IPR045864">
    <property type="entry name" value="aa-tRNA-synth_II/BPL/LPL"/>
</dbReference>
<evidence type="ECO:0000313" key="2">
    <source>
        <dbReference type="EMBL" id="VDN35182.1"/>
    </source>
</evidence>
<dbReference type="PANTHER" id="PTHR10947:SF0">
    <property type="entry name" value="PHENYLALANINE--TRNA LIGASE BETA SUBUNIT"/>
    <property type="match status" value="1"/>
</dbReference>
<gene>
    <name evidence="2" type="ORF">DILT_LOCUS16709</name>
</gene>
<evidence type="ECO:0000259" key="1">
    <source>
        <dbReference type="Pfam" id="PF17759"/>
    </source>
</evidence>
<dbReference type="GO" id="GO:0009328">
    <property type="term" value="C:phenylalanine-tRNA ligase complex"/>
    <property type="evidence" value="ECO:0007669"/>
    <property type="project" value="TreeGrafter"/>
</dbReference>
<feature type="domain" description="Phenylalanyl tRNA synthetase beta chain core" evidence="1">
    <location>
        <begin position="6"/>
        <end position="172"/>
    </location>
</feature>
<dbReference type="AlphaFoldDB" id="A0A3P7QTM2"/>
<keyword evidence="3" id="KW-1185">Reference proteome</keyword>
<dbReference type="OrthoDB" id="1698572at2759"/>
<sequence length="176" mass="19667">MEDIPAVHISNPKTLDFQVVRTTLLPGLLNTLANNKSLPLPLKLFEVQDVVLKDPSKDVGCRNRRRVCAVYCNKTSGFEIVHGLLDRLMLVLEAKYTDSSKPVNSEKLSYHLEEVDEHFCLFLLDKTYFPGRCADIILTPPGTSIGRLGIVHPQVLQNFGSALSVSSFEIDLEPFL</sequence>
<dbReference type="InterPro" id="IPR045060">
    <property type="entry name" value="Phe-tRNA-ligase_IIc_bsu"/>
</dbReference>
<dbReference type="GO" id="GO:0004826">
    <property type="term" value="F:phenylalanine-tRNA ligase activity"/>
    <property type="evidence" value="ECO:0007669"/>
    <property type="project" value="InterPro"/>
</dbReference>
<dbReference type="Pfam" id="PF17759">
    <property type="entry name" value="tRNA_synthFbeta"/>
    <property type="match status" value="1"/>
</dbReference>
<organism evidence="2 3">
    <name type="scientific">Dibothriocephalus latus</name>
    <name type="common">Fish tapeworm</name>
    <name type="synonym">Diphyllobothrium latum</name>
    <dbReference type="NCBI Taxonomy" id="60516"/>
    <lineage>
        <taxon>Eukaryota</taxon>
        <taxon>Metazoa</taxon>
        <taxon>Spiralia</taxon>
        <taxon>Lophotrochozoa</taxon>
        <taxon>Platyhelminthes</taxon>
        <taxon>Cestoda</taxon>
        <taxon>Eucestoda</taxon>
        <taxon>Diphyllobothriidea</taxon>
        <taxon>Diphyllobothriidae</taxon>
        <taxon>Dibothriocephalus</taxon>
    </lineage>
</organism>
<dbReference type="Gene3D" id="3.30.930.10">
    <property type="entry name" value="Bira Bifunctional Protein, Domain 2"/>
    <property type="match status" value="1"/>
</dbReference>
<dbReference type="EMBL" id="UYRU01086620">
    <property type="protein sequence ID" value="VDN35182.1"/>
    <property type="molecule type" value="Genomic_DNA"/>
</dbReference>
<dbReference type="InterPro" id="IPR041616">
    <property type="entry name" value="PheRS_beta_core"/>
</dbReference>
<protein>
    <recommendedName>
        <fullName evidence="1">Phenylalanyl tRNA synthetase beta chain core domain-containing protein</fullName>
    </recommendedName>
</protein>
<dbReference type="GO" id="GO:0006432">
    <property type="term" value="P:phenylalanyl-tRNA aminoacylation"/>
    <property type="evidence" value="ECO:0007669"/>
    <property type="project" value="InterPro"/>
</dbReference>
<proteinExistence type="predicted"/>
<dbReference type="SUPFAM" id="SSF55681">
    <property type="entry name" value="Class II aaRS and biotin synthetases"/>
    <property type="match status" value="1"/>
</dbReference>
<accession>A0A3P7QTM2</accession>
<dbReference type="PANTHER" id="PTHR10947">
    <property type="entry name" value="PHENYLALANYL-TRNA SYNTHETASE BETA CHAIN AND LEUCINE-RICH REPEAT-CONTAINING PROTEIN 47"/>
    <property type="match status" value="1"/>
</dbReference>
<dbReference type="Proteomes" id="UP000281553">
    <property type="component" value="Unassembled WGS sequence"/>
</dbReference>
<reference evidence="2 3" key="1">
    <citation type="submission" date="2018-11" db="EMBL/GenBank/DDBJ databases">
        <authorList>
            <consortium name="Pathogen Informatics"/>
        </authorList>
    </citation>
    <scope>NUCLEOTIDE SEQUENCE [LARGE SCALE GENOMIC DNA]</scope>
</reference>
<name>A0A3P7QTM2_DIBLA</name>